<comment type="caution">
    <text evidence="6">The sequence shown here is derived from an EMBL/GenBank/DDBJ whole genome shotgun (WGS) entry which is preliminary data.</text>
</comment>
<dbReference type="SUPFAM" id="SSF53807">
    <property type="entry name" value="Helical backbone' metal receptor"/>
    <property type="match status" value="1"/>
</dbReference>
<dbReference type="PROSITE" id="PS51257">
    <property type="entry name" value="PROKAR_LIPOPROTEIN"/>
    <property type="match status" value="1"/>
</dbReference>
<dbReference type="Gene3D" id="3.40.50.1980">
    <property type="entry name" value="Nitrogenase molybdenum iron protein domain"/>
    <property type="match status" value="2"/>
</dbReference>
<dbReference type="PANTHER" id="PTHR42953">
    <property type="entry name" value="HIGH-AFFINITY ZINC UPTAKE SYSTEM PROTEIN ZNUA-RELATED"/>
    <property type="match status" value="1"/>
</dbReference>
<evidence type="ECO:0000256" key="1">
    <source>
        <dbReference type="ARBA" id="ARBA00011028"/>
    </source>
</evidence>
<sequence>MPLTPRARLRPLSLVLLGTALVATGCGSGDDGGAGGGDADLTVVAGFYPLEYATQRVAGDTGAVEVVGLTSPGVDPHDLELTPRQVGTVQSADLVVLSGGMQAALDDAATSQAAEHTLDVNDVVDLASTGDVEHGGEDHGDHAEDDHAGKDDHEGHDHGGVDPHFWLDPDRYSAAVGAIADELAGLDPDHAEDYRANATAFQEELAALDEELAAGLADCRIDTVVTTHTAFGYLTDRYGLHQVGITGVSPDSEPSPARMAEITHVVQDAGVDTIYSEVLLGGDLAQVIADETGTEVLVLDPVEGITDASAGSDYLEVMRSNLEALRQGQDCS</sequence>
<dbReference type="InterPro" id="IPR006127">
    <property type="entry name" value="ZnuA-like"/>
</dbReference>
<evidence type="ECO:0000256" key="2">
    <source>
        <dbReference type="ARBA" id="ARBA00022448"/>
    </source>
</evidence>
<keyword evidence="2" id="KW-0813">Transport</keyword>
<dbReference type="EMBL" id="VFOP01000001">
    <property type="protein sequence ID" value="TQL50893.1"/>
    <property type="molecule type" value="Genomic_DNA"/>
</dbReference>
<dbReference type="InterPro" id="IPR050492">
    <property type="entry name" value="Bact_metal-bind_prot9"/>
</dbReference>
<dbReference type="Pfam" id="PF01297">
    <property type="entry name" value="ZnuA"/>
    <property type="match status" value="1"/>
</dbReference>
<dbReference type="AlphaFoldDB" id="A0A542YS12"/>
<proteinExistence type="inferred from homology"/>
<dbReference type="PANTHER" id="PTHR42953:SF3">
    <property type="entry name" value="HIGH-AFFINITY ZINC UPTAKE SYSTEM PROTEIN ZNUA"/>
    <property type="match status" value="1"/>
</dbReference>
<organism evidence="6 7">
    <name type="scientific">Ornithinicoccus hortensis</name>
    <dbReference type="NCBI Taxonomy" id="82346"/>
    <lineage>
        <taxon>Bacteria</taxon>
        <taxon>Bacillati</taxon>
        <taxon>Actinomycetota</taxon>
        <taxon>Actinomycetes</taxon>
        <taxon>Micrococcales</taxon>
        <taxon>Intrasporangiaceae</taxon>
        <taxon>Ornithinicoccus</taxon>
    </lineage>
</organism>
<dbReference type="OrthoDB" id="9810636at2"/>
<dbReference type="GO" id="GO:0030001">
    <property type="term" value="P:metal ion transport"/>
    <property type="evidence" value="ECO:0007669"/>
    <property type="project" value="InterPro"/>
</dbReference>
<feature type="chain" id="PRO_5039028785" evidence="5">
    <location>
        <begin position="23"/>
        <end position="332"/>
    </location>
</feature>
<keyword evidence="3 5" id="KW-0732">Signal</keyword>
<evidence type="ECO:0000313" key="7">
    <source>
        <dbReference type="Proteomes" id="UP000319516"/>
    </source>
</evidence>
<keyword evidence="7" id="KW-1185">Reference proteome</keyword>
<evidence type="ECO:0000256" key="3">
    <source>
        <dbReference type="ARBA" id="ARBA00022729"/>
    </source>
</evidence>
<evidence type="ECO:0000256" key="5">
    <source>
        <dbReference type="SAM" id="SignalP"/>
    </source>
</evidence>
<feature type="signal peptide" evidence="5">
    <location>
        <begin position="1"/>
        <end position="22"/>
    </location>
</feature>
<feature type="compositionally biased region" description="Basic and acidic residues" evidence="4">
    <location>
        <begin position="131"/>
        <end position="164"/>
    </location>
</feature>
<gene>
    <name evidence="6" type="ORF">FB467_2013</name>
</gene>
<name>A0A542YS12_9MICO</name>
<dbReference type="GO" id="GO:0046872">
    <property type="term" value="F:metal ion binding"/>
    <property type="evidence" value="ECO:0007669"/>
    <property type="project" value="InterPro"/>
</dbReference>
<accession>A0A542YS12</accession>
<dbReference type="RefSeq" id="WP_141784962.1">
    <property type="nucleotide sequence ID" value="NZ_BAAAIK010000002.1"/>
</dbReference>
<evidence type="ECO:0000313" key="6">
    <source>
        <dbReference type="EMBL" id="TQL50893.1"/>
    </source>
</evidence>
<feature type="region of interest" description="Disordered" evidence="4">
    <location>
        <begin position="129"/>
        <end position="164"/>
    </location>
</feature>
<evidence type="ECO:0000256" key="4">
    <source>
        <dbReference type="SAM" id="MobiDB-lite"/>
    </source>
</evidence>
<dbReference type="Proteomes" id="UP000319516">
    <property type="component" value="Unassembled WGS sequence"/>
</dbReference>
<protein>
    <submittedName>
        <fullName evidence="6">Zinc transport system substrate-binding protein</fullName>
    </submittedName>
</protein>
<comment type="similarity">
    <text evidence="1">Belongs to the bacterial solute-binding protein 9 family.</text>
</comment>
<reference evidence="6 7" key="1">
    <citation type="submission" date="2019-06" db="EMBL/GenBank/DDBJ databases">
        <title>Sequencing the genomes of 1000 actinobacteria strains.</title>
        <authorList>
            <person name="Klenk H.-P."/>
        </authorList>
    </citation>
    <scope>NUCLEOTIDE SEQUENCE [LARGE SCALE GENOMIC DNA]</scope>
    <source>
        <strain evidence="6 7">DSM 12335</strain>
    </source>
</reference>